<organism evidence="2 3">
    <name type="scientific">Shewanella putrefaciens</name>
    <name type="common">Pseudomonas putrefaciens</name>
    <dbReference type="NCBI Taxonomy" id="24"/>
    <lineage>
        <taxon>Bacteria</taxon>
        <taxon>Pseudomonadati</taxon>
        <taxon>Pseudomonadota</taxon>
        <taxon>Gammaproteobacteria</taxon>
        <taxon>Alteromonadales</taxon>
        <taxon>Shewanellaceae</taxon>
        <taxon>Shewanella</taxon>
    </lineage>
</organism>
<gene>
    <name evidence="2" type="ORF">K3G22_17525</name>
</gene>
<keyword evidence="1" id="KW-0472">Membrane</keyword>
<reference evidence="2 3" key="1">
    <citation type="submission" date="2021-08" db="EMBL/GenBank/DDBJ databases">
        <title>Shewanella putrefaciens YZ-J, complete genome.</title>
        <authorList>
            <person name="Yi Z."/>
        </authorList>
    </citation>
    <scope>NUCLEOTIDE SEQUENCE [LARGE SCALE GENOMIC DNA]</scope>
    <source>
        <strain evidence="2 3">YZ-J</strain>
    </source>
</reference>
<dbReference type="RefSeq" id="WP_082785947.1">
    <property type="nucleotide sequence ID" value="NZ_BMPK01000001.1"/>
</dbReference>
<feature type="transmembrane region" description="Helical" evidence="1">
    <location>
        <begin position="92"/>
        <end position="112"/>
    </location>
</feature>
<name>A0ABX8XA84_SHEPU</name>
<protein>
    <submittedName>
        <fullName evidence="2">Uncharacterized protein</fullName>
    </submittedName>
</protein>
<evidence type="ECO:0000313" key="3">
    <source>
        <dbReference type="Proteomes" id="UP000827084"/>
    </source>
</evidence>
<evidence type="ECO:0000313" key="2">
    <source>
        <dbReference type="EMBL" id="QYX72506.1"/>
    </source>
</evidence>
<feature type="transmembrane region" description="Helical" evidence="1">
    <location>
        <begin position="65"/>
        <end position="86"/>
    </location>
</feature>
<accession>A0ABX8XA84</accession>
<keyword evidence="1" id="KW-0812">Transmembrane</keyword>
<keyword evidence="1" id="KW-1133">Transmembrane helix</keyword>
<dbReference type="Proteomes" id="UP000827084">
    <property type="component" value="Chromosome"/>
</dbReference>
<dbReference type="GeneID" id="67445098"/>
<dbReference type="EMBL" id="CP080635">
    <property type="protein sequence ID" value="QYX72506.1"/>
    <property type="molecule type" value="Genomic_DNA"/>
</dbReference>
<evidence type="ECO:0000256" key="1">
    <source>
        <dbReference type="SAM" id="Phobius"/>
    </source>
</evidence>
<keyword evidence="3" id="KW-1185">Reference proteome</keyword>
<proteinExistence type="predicted"/>
<sequence length="118" mass="13469">MVLSMEMTTYDMSTWENIASWVLLLLGGLPLLIYPFVVFANLMLLAGHKSTYKPPLFNRLMNQGFIWGSFIYPAIYIPLYKIAIQLQSNQTLIYAALPVAYLVLLAVCFRYMNAPLKP</sequence>
<feature type="transmembrane region" description="Helical" evidence="1">
    <location>
        <begin position="20"/>
        <end position="44"/>
    </location>
</feature>